<name>A0ABT2DHK2_9BURK</name>
<evidence type="ECO:0000313" key="4">
    <source>
        <dbReference type="Proteomes" id="UP001206126"/>
    </source>
</evidence>
<keyword evidence="4" id="KW-1185">Reference proteome</keyword>
<dbReference type="Gene3D" id="3.90.550.10">
    <property type="entry name" value="Spore Coat Polysaccharide Biosynthesis Protein SpsA, Chain A"/>
    <property type="match status" value="1"/>
</dbReference>
<gene>
    <name evidence="3" type="ORF">NX774_22945</name>
</gene>
<reference evidence="3 4" key="1">
    <citation type="submission" date="2022-08" db="EMBL/GenBank/DDBJ databases">
        <title>Reclassification of Massilia species as members of the genera Telluria, Duganella, Pseudoduganella, Mokoshia gen. nov. and Zemynaea gen. nov. using orthogonal and non-orthogonal genome-based approaches.</title>
        <authorList>
            <person name="Bowman J.P."/>
        </authorList>
    </citation>
    <scope>NUCLEOTIDE SEQUENCE [LARGE SCALE GENOMIC DNA]</scope>
    <source>
        <strain evidence="3 4">JCM 31605</strain>
    </source>
</reference>
<evidence type="ECO:0000259" key="2">
    <source>
        <dbReference type="Pfam" id="PF12804"/>
    </source>
</evidence>
<evidence type="ECO:0000313" key="3">
    <source>
        <dbReference type="EMBL" id="MCS0810792.1"/>
    </source>
</evidence>
<sequence>MTPVGILLAAGRGSRFDPSGARNKLLELLPCGEPVVARSARHLLAAMPRVVAVVGPHSGDVVHVLRTLGCEVIICDEAGQGMAASLVHAIRHSLPDAQAWIVALGDMPFVRPATIEALGAALSSGADIAAPVFKGRRGNPVGFSQTHLAALLALQGDQGARAILQANPVTQVEVDDPGVVEDIDEQADLSRGRDSR</sequence>
<dbReference type="RefSeq" id="WP_258824621.1">
    <property type="nucleotide sequence ID" value="NZ_JANUHB010000009.1"/>
</dbReference>
<dbReference type="EMBL" id="JANUHB010000009">
    <property type="protein sequence ID" value="MCS0810792.1"/>
    <property type="molecule type" value="Genomic_DNA"/>
</dbReference>
<accession>A0ABT2DHK2</accession>
<feature type="domain" description="MobA-like NTP transferase" evidence="2">
    <location>
        <begin position="5"/>
        <end position="167"/>
    </location>
</feature>
<dbReference type="PANTHER" id="PTHR43777">
    <property type="entry name" value="MOLYBDENUM COFACTOR CYTIDYLYLTRANSFERASE"/>
    <property type="match status" value="1"/>
</dbReference>
<organism evidence="3 4">
    <name type="scientific">Massilia agilis</name>
    <dbReference type="NCBI Taxonomy" id="1811226"/>
    <lineage>
        <taxon>Bacteria</taxon>
        <taxon>Pseudomonadati</taxon>
        <taxon>Pseudomonadota</taxon>
        <taxon>Betaproteobacteria</taxon>
        <taxon>Burkholderiales</taxon>
        <taxon>Oxalobacteraceae</taxon>
        <taxon>Telluria group</taxon>
        <taxon>Massilia</taxon>
    </lineage>
</organism>
<dbReference type="SUPFAM" id="SSF53448">
    <property type="entry name" value="Nucleotide-diphospho-sugar transferases"/>
    <property type="match status" value="1"/>
</dbReference>
<dbReference type="PANTHER" id="PTHR43777:SF1">
    <property type="entry name" value="MOLYBDENUM COFACTOR CYTIDYLYLTRANSFERASE"/>
    <property type="match status" value="1"/>
</dbReference>
<dbReference type="InterPro" id="IPR025877">
    <property type="entry name" value="MobA-like_NTP_Trfase"/>
</dbReference>
<protein>
    <submittedName>
        <fullName evidence="3">Nucleotidyltransferase family protein</fullName>
    </submittedName>
</protein>
<dbReference type="Pfam" id="PF12804">
    <property type="entry name" value="NTP_transf_3"/>
    <property type="match status" value="1"/>
</dbReference>
<dbReference type="Proteomes" id="UP001206126">
    <property type="component" value="Unassembled WGS sequence"/>
</dbReference>
<keyword evidence="1" id="KW-0460">Magnesium</keyword>
<dbReference type="CDD" id="cd04182">
    <property type="entry name" value="GT_2_like_f"/>
    <property type="match status" value="1"/>
</dbReference>
<comment type="caution">
    <text evidence="3">The sequence shown here is derived from an EMBL/GenBank/DDBJ whole genome shotgun (WGS) entry which is preliminary data.</text>
</comment>
<dbReference type="InterPro" id="IPR029044">
    <property type="entry name" value="Nucleotide-diphossugar_trans"/>
</dbReference>
<evidence type="ECO:0000256" key="1">
    <source>
        <dbReference type="ARBA" id="ARBA00022842"/>
    </source>
</evidence>
<proteinExistence type="predicted"/>